<evidence type="ECO:0000256" key="1">
    <source>
        <dbReference type="SAM" id="Phobius"/>
    </source>
</evidence>
<reference evidence="2" key="2">
    <citation type="submission" date="2023-05" db="EMBL/GenBank/DDBJ databases">
        <authorList>
            <person name="Schelkunov M.I."/>
        </authorList>
    </citation>
    <scope>NUCLEOTIDE SEQUENCE</scope>
    <source>
        <strain evidence="2">Hsosn_3</strain>
        <tissue evidence="2">Leaf</tissue>
    </source>
</reference>
<evidence type="ECO:0000313" key="2">
    <source>
        <dbReference type="EMBL" id="KAK1402131.1"/>
    </source>
</evidence>
<reference evidence="2" key="1">
    <citation type="submission" date="2023-02" db="EMBL/GenBank/DDBJ databases">
        <title>Genome of toxic invasive species Heracleum sosnowskyi carries increased number of genes despite the absence of recent whole-genome duplications.</title>
        <authorList>
            <person name="Schelkunov M."/>
            <person name="Shtratnikova V."/>
            <person name="Makarenko M."/>
            <person name="Klepikova A."/>
            <person name="Omelchenko D."/>
            <person name="Novikova G."/>
            <person name="Obukhova E."/>
            <person name="Bogdanov V."/>
            <person name="Penin A."/>
            <person name="Logacheva M."/>
        </authorList>
    </citation>
    <scope>NUCLEOTIDE SEQUENCE</scope>
    <source>
        <strain evidence="2">Hsosn_3</strain>
        <tissue evidence="2">Leaf</tissue>
    </source>
</reference>
<dbReference type="EMBL" id="JAUIZM010000001">
    <property type="protein sequence ID" value="KAK1402131.1"/>
    <property type="molecule type" value="Genomic_DNA"/>
</dbReference>
<feature type="transmembrane region" description="Helical" evidence="1">
    <location>
        <begin position="20"/>
        <end position="41"/>
    </location>
</feature>
<name>A0AAD8JGF6_9APIA</name>
<comment type="caution">
    <text evidence="2">The sequence shown here is derived from an EMBL/GenBank/DDBJ whole genome shotgun (WGS) entry which is preliminary data.</text>
</comment>
<dbReference type="Proteomes" id="UP001237642">
    <property type="component" value="Unassembled WGS sequence"/>
</dbReference>
<dbReference type="AlphaFoldDB" id="A0AAD8JGF6"/>
<proteinExistence type="predicted"/>
<organism evidence="2 3">
    <name type="scientific">Heracleum sosnowskyi</name>
    <dbReference type="NCBI Taxonomy" id="360622"/>
    <lineage>
        <taxon>Eukaryota</taxon>
        <taxon>Viridiplantae</taxon>
        <taxon>Streptophyta</taxon>
        <taxon>Embryophyta</taxon>
        <taxon>Tracheophyta</taxon>
        <taxon>Spermatophyta</taxon>
        <taxon>Magnoliopsida</taxon>
        <taxon>eudicotyledons</taxon>
        <taxon>Gunneridae</taxon>
        <taxon>Pentapetalae</taxon>
        <taxon>asterids</taxon>
        <taxon>campanulids</taxon>
        <taxon>Apiales</taxon>
        <taxon>Apiaceae</taxon>
        <taxon>Apioideae</taxon>
        <taxon>apioid superclade</taxon>
        <taxon>Tordylieae</taxon>
        <taxon>Tordyliinae</taxon>
        <taxon>Heracleum</taxon>
    </lineage>
</organism>
<keyword evidence="3" id="KW-1185">Reference proteome</keyword>
<keyword evidence="1" id="KW-0812">Transmembrane</keyword>
<accession>A0AAD8JGF6</accession>
<keyword evidence="1" id="KW-1133">Transmembrane helix</keyword>
<protein>
    <submittedName>
        <fullName evidence="2">Uncharacterized protein</fullName>
    </submittedName>
</protein>
<sequence length="152" mass="17775">MTCESTKCTSKLRMEYMKLCVDFIFLISWTVHPSVLCLYFSRTVATSPFKDQQIIRITNADYLFLYLHCDFRFLLCSSATPPSGSHMHNASKAFPVNGYEFSVDISEILKKFEQFKKFEIVEDFTDHHFVNDGTSTKKPSKNLLKRRKIYRS</sequence>
<gene>
    <name evidence="2" type="ORF">POM88_001736</name>
</gene>
<keyword evidence="1" id="KW-0472">Membrane</keyword>
<evidence type="ECO:0000313" key="3">
    <source>
        <dbReference type="Proteomes" id="UP001237642"/>
    </source>
</evidence>